<dbReference type="Pfam" id="PF05193">
    <property type="entry name" value="Peptidase_M16_C"/>
    <property type="match status" value="1"/>
</dbReference>
<proteinExistence type="predicted"/>
<dbReference type="PANTHER" id="PTHR11851">
    <property type="entry name" value="METALLOPROTEASE"/>
    <property type="match status" value="1"/>
</dbReference>
<accession>A0A7C5ELA0</accession>
<feature type="signal peptide" evidence="2">
    <location>
        <begin position="1"/>
        <end position="22"/>
    </location>
</feature>
<keyword evidence="2" id="KW-0732">Signal</keyword>
<evidence type="ECO:0000259" key="3">
    <source>
        <dbReference type="Pfam" id="PF00675"/>
    </source>
</evidence>
<keyword evidence="1" id="KW-0175">Coiled coil</keyword>
<dbReference type="AlphaFoldDB" id="A0A7C5ELA0"/>
<dbReference type="Pfam" id="PF00675">
    <property type="entry name" value="Peptidase_M16"/>
    <property type="match status" value="1"/>
</dbReference>
<feature type="chain" id="PRO_5028020046" evidence="2">
    <location>
        <begin position="23"/>
        <end position="464"/>
    </location>
</feature>
<dbReference type="EMBL" id="DTKJ01000014">
    <property type="protein sequence ID" value="HGZ10879.1"/>
    <property type="molecule type" value="Genomic_DNA"/>
</dbReference>
<reference evidence="5" key="1">
    <citation type="journal article" date="2020" name="mSystems">
        <title>Genome- and Community-Level Interaction Insights into Carbon Utilization and Element Cycling Functions of Hydrothermarchaeota in Hydrothermal Sediment.</title>
        <authorList>
            <person name="Zhou Z."/>
            <person name="Liu Y."/>
            <person name="Xu W."/>
            <person name="Pan J."/>
            <person name="Luo Z.H."/>
            <person name="Li M."/>
        </authorList>
    </citation>
    <scope>NUCLEOTIDE SEQUENCE [LARGE SCALE GENOMIC DNA]</scope>
    <source>
        <strain evidence="5">SpSt-853</strain>
    </source>
</reference>
<evidence type="ECO:0000313" key="5">
    <source>
        <dbReference type="EMBL" id="HGZ10879.1"/>
    </source>
</evidence>
<comment type="caution">
    <text evidence="5">The sequence shown here is derived from an EMBL/GenBank/DDBJ whole genome shotgun (WGS) entry which is preliminary data.</text>
</comment>
<evidence type="ECO:0000256" key="1">
    <source>
        <dbReference type="SAM" id="Coils"/>
    </source>
</evidence>
<name>A0A7C5ELA0_9BACT</name>
<evidence type="ECO:0000256" key="2">
    <source>
        <dbReference type="SAM" id="SignalP"/>
    </source>
</evidence>
<dbReference type="PANTHER" id="PTHR11851:SF224">
    <property type="entry name" value="PROCESSING PROTEASE"/>
    <property type="match status" value="1"/>
</dbReference>
<evidence type="ECO:0000259" key="4">
    <source>
        <dbReference type="Pfam" id="PF05193"/>
    </source>
</evidence>
<dbReference type="InterPro" id="IPR011249">
    <property type="entry name" value="Metalloenz_LuxS/M16"/>
</dbReference>
<dbReference type="GO" id="GO:0046872">
    <property type="term" value="F:metal ion binding"/>
    <property type="evidence" value="ECO:0007669"/>
    <property type="project" value="InterPro"/>
</dbReference>
<feature type="coiled-coil region" evidence="1">
    <location>
        <begin position="330"/>
        <end position="357"/>
    </location>
</feature>
<feature type="domain" description="Peptidase M16 C-terminal" evidence="4">
    <location>
        <begin position="194"/>
        <end position="369"/>
    </location>
</feature>
<gene>
    <name evidence="5" type="ORF">ENW48_01515</name>
</gene>
<sequence length="464" mass="50840">MRRKLAIQVVILVTVLAASGWADSPSQVLGERFELPNGLVWLFSSQRSLPLVSVNLVVKGGVLRDPPQKAGLANLTAVMLPQGSKSRSAVQIAQELDFLGAKLSSSGGDDSTSLSLTVLKKDLGPGLELFKDILYHPAFAPAELSRKLSQLKASFQNDEDDPGTVASRAFHRHLFGPHPYGHPPKGTLEGLAAIKREDLVEFHRTYYRPNNAILTLVGDLSREEAEEWVTKTFGSWQPGPIPPLKLPAPPPLKGKTPLLIDKNITQANIVWGHLGISRNNPDFYALQLLNYLLGGGGFSSRLMTRVREKQGLAYAVGSSFDAGLEPGAFVISLETKNENAREAVNQIIQEVERLRRQAVSPAELEDAKSYFIGSFPAKMDSISKRAGLLAYVEFYGLGLDYPGRYPTLIRNLTPEDLRKAAEKYLHPDNYLLVVVGRKTEVPNLKALATAPEDEEKKHEAPSSP</sequence>
<protein>
    <submittedName>
        <fullName evidence="5">Insulinase family protein</fullName>
    </submittedName>
</protein>
<organism evidence="5">
    <name type="scientific">Desulfobacca acetoxidans</name>
    <dbReference type="NCBI Taxonomy" id="60893"/>
    <lineage>
        <taxon>Bacteria</taxon>
        <taxon>Pseudomonadati</taxon>
        <taxon>Thermodesulfobacteriota</taxon>
        <taxon>Desulfobaccia</taxon>
        <taxon>Desulfobaccales</taxon>
        <taxon>Desulfobaccaceae</taxon>
        <taxon>Desulfobacca</taxon>
    </lineage>
</organism>
<dbReference type="InterPro" id="IPR011765">
    <property type="entry name" value="Pept_M16_N"/>
</dbReference>
<dbReference type="Gene3D" id="3.30.830.10">
    <property type="entry name" value="Metalloenzyme, LuxS/M16 peptidase-like"/>
    <property type="match status" value="2"/>
</dbReference>
<feature type="domain" description="Peptidase M16 N-terminal" evidence="3">
    <location>
        <begin position="49"/>
        <end position="182"/>
    </location>
</feature>
<dbReference type="SUPFAM" id="SSF63411">
    <property type="entry name" value="LuxS/MPP-like metallohydrolase"/>
    <property type="match status" value="2"/>
</dbReference>
<dbReference type="InterPro" id="IPR007863">
    <property type="entry name" value="Peptidase_M16_C"/>
</dbReference>
<dbReference type="InterPro" id="IPR050361">
    <property type="entry name" value="MPP/UQCRC_Complex"/>
</dbReference>